<accession>A0A5N6PTG8</accession>
<keyword evidence="2" id="KW-1185">Reference proteome</keyword>
<dbReference type="Proteomes" id="UP000326396">
    <property type="component" value="Linkage Group LG10"/>
</dbReference>
<gene>
    <name evidence="1" type="ORF">E3N88_03781</name>
</gene>
<protein>
    <submittedName>
        <fullName evidence="1">Uncharacterized protein</fullName>
    </submittedName>
</protein>
<name>A0A5N6PTG8_9ASTR</name>
<evidence type="ECO:0000313" key="1">
    <source>
        <dbReference type="EMBL" id="KAD7116513.1"/>
    </source>
</evidence>
<reference evidence="1 2" key="1">
    <citation type="submission" date="2019-05" db="EMBL/GenBank/DDBJ databases">
        <title>Mikania micrantha, genome provides insights into the molecular mechanism of rapid growth.</title>
        <authorList>
            <person name="Liu B."/>
        </authorList>
    </citation>
    <scope>NUCLEOTIDE SEQUENCE [LARGE SCALE GENOMIC DNA]</scope>
    <source>
        <strain evidence="1">NLD-2019</strain>
        <tissue evidence="1">Leaf</tissue>
    </source>
</reference>
<dbReference type="EMBL" id="SZYD01000002">
    <property type="protein sequence ID" value="KAD7116513.1"/>
    <property type="molecule type" value="Genomic_DNA"/>
</dbReference>
<proteinExistence type="predicted"/>
<organism evidence="1 2">
    <name type="scientific">Mikania micrantha</name>
    <name type="common">bitter vine</name>
    <dbReference type="NCBI Taxonomy" id="192012"/>
    <lineage>
        <taxon>Eukaryota</taxon>
        <taxon>Viridiplantae</taxon>
        <taxon>Streptophyta</taxon>
        <taxon>Embryophyta</taxon>
        <taxon>Tracheophyta</taxon>
        <taxon>Spermatophyta</taxon>
        <taxon>Magnoliopsida</taxon>
        <taxon>eudicotyledons</taxon>
        <taxon>Gunneridae</taxon>
        <taxon>Pentapetalae</taxon>
        <taxon>asterids</taxon>
        <taxon>campanulids</taxon>
        <taxon>Asterales</taxon>
        <taxon>Asteraceae</taxon>
        <taxon>Asteroideae</taxon>
        <taxon>Heliantheae alliance</taxon>
        <taxon>Eupatorieae</taxon>
        <taxon>Mikania</taxon>
    </lineage>
</organism>
<evidence type="ECO:0000313" key="2">
    <source>
        <dbReference type="Proteomes" id="UP000326396"/>
    </source>
</evidence>
<comment type="caution">
    <text evidence="1">The sequence shown here is derived from an EMBL/GenBank/DDBJ whole genome shotgun (WGS) entry which is preliminary data.</text>
</comment>
<dbReference type="AlphaFoldDB" id="A0A5N6PTG8"/>
<sequence length="150" mass="16629">MDLCMMASKLAYEMLLLLSAMVLTMTNLAFESIPISVKASSDAMLQLLAGKYLFAHRIADKGNNTSVYIHVLAPKISLVPTFSSHLPMITTSSTVEAPPRFPQTQSHLDCRSQLNDIKKTPRLLLFSNSPVVIRHSPPPLPTYCLRFALK</sequence>